<evidence type="ECO:0000256" key="2">
    <source>
        <dbReference type="ARBA" id="ARBA00023315"/>
    </source>
</evidence>
<sequence length="167" mass="18220">MSDAGEALRVRLREATPDDATAVRRVADAAWHDAHADIVGADAVEEFLATYYDPEDLRERFGTGDSVTFVAEDDDVVAYASGVPSDDGYTLGSLYVHPDRQGEGVGSRLLARVEDAARDAGYDALDLVVMAENDDTIAFYEAKGYERAGDHHDELLDVDGYVYEKPL</sequence>
<dbReference type="AlphaFoldDB" id="A0ABD5NEE0"/>
<reference evidence="4 5" key="1">
    <citation type="journal article" date="2019" name="Int. J. Syst. Evol. Microbiol.">
        <title>The Global Catalogue of Microorganisms (GCM) 10K type strain sequencing project: providing services to taxonomists for standard genome sequencing and annotation.</title>
        <authorList>
            <consortium name="The Broad Institute Genomics Platform"/>
            <consortium name="The Broad Institute Genome Sequencing Center for Infectious Disease"/>
            <person name="Wu L."/>
            <person name="Ma J."/>
        </authorList>
    </citation>
    <scope>NUCLEOTIDE SEQUENCE [LARGE SCALE GENOMIC DNA]</scope>
    <source>
        <strain evidence="4 5">CGMCC 1.12562</strain>
    </source>
</reference>
<evidence type="ECO:0000313" key="5">
    <source>
        <dbReference type="Proteomes" id="UP001595660"/>
    </source>
</evidence>
<accession>A0ABD5NEE0</accession>
<dbReference type="SUPFAM" id="SSF55729">
    <property type="entry name" value="Acyl-CoA N-acyltransferases (Nat)"/>
    <property type="match status" value="1"/>
</dbReference>
<dbReference type="InterPro" id="IPR050832">
    <property type="entry name" value="Bact_Acetyltransf"/>
</dbReference>
<dbReference type="InterPro" id="IPR016181">
    <property type="entry name" value="Acyl_CoA_acyltransferase"/>
</dbReference>
<keyword evidence="1 4" id="KW-0808">Transferase</keyword>
<dbReference type="CDD" id="cd04301">
    <property type="entry name" value="NAT_SF"/>
    <property type="match status" value="1"/>
</dbReference>
<evidence type="ECO:0000259" key="3">
    <source>
        <dbReference type="PROSITE" id="PS51186"/>
    </source>
</evidence>
<protein>
    <submittedName>
        <fullName evidence="4">GNAT family N-acetyltransferase</fullName>
        <ecNumber evidence="4">2.3.-.-</ecNumber>
    </submittedName>
</protein>
<dbReference type="EMBL" id="JBHRWN010000002">
    <property type="protein sequence ID" value="MFC3477566.1"/>
    <property type="molecule type" value="Genomic_DNA"/>
</dbReference>
<dbReference type="GO" id="GO:0016746">
    <property type="term" value="F:acyltransferase activity"/>
    <property type="evidence" value="ECO:0007669"/>
    <property type="project" value="UniProtKB-KW"/>
</dbReference>
<gene>
    <name evidence="4" type="ORF">ACFOKC_07495</name>
</gene>
<dbReference type="PANTHER" id="PTHR43877:SF1">
    <property type="entry name" value="ACETYLTRANSFERASE"/>
    <property type="match status" value="1"/>
</dbReference>
<dbReference type="PANTHER" id="PTHR43877">
    <property type="entry name" value="AMINOALKYLPHOSPHONATE N-ACETYLTRANSFERASE-RELATED-RELATED"/>
    <property type="match status" value="1"/>
</dbReference>
<feature type="domain" description="N-acetyltransferase" evidence="3">
    <location>
        <begin position="10"/>
        <end position="167"/>
    </location>
</feature>
<proteinExistence type="predicted"/>
<dbReference type="InterPro" id="IPR000182">
    <property type="entry name" value="GNAT_dom"/>
</dbReference>
<comment type="caution">
    <text evidence="4">The sequence shown here is derived from an EMBL/GenBank/DDBJ whole genome shotgun (WGS) entry which is preliminary data.</text>
</comment>
<dbReference type="EC" id="2.3.-.-" evidence="4"/>
<dbReference type="Proteomes" id="UP001595660">
    <property type="component" value="Unassembled WGS sequence"/>
</dbReference>
<dbReference type="PROSITE" id="PS51186">
    <property type="entry name" value="GNAT"/>
    <property type="match status" value="1"/>
</dbReference>
<keyword evidence="5" id="KW-1185">Reference proteome</keyword>
<evidence type="ECO:0000256" key="1">
    <source>
        <dbReference type="ARBA" id="ARBA00022679"/>
    </source>
</evidence>
<name>A0ABD5NEE0_9EURY</name>
<dbReference type="Gene3D" id="3.40.630.30">
    <property type="match status" value="1"/>
</dbReference>
<evidence type="ECO:0000313" key="4">
    <source>
        <dbReference type="EMBL" id="MFC3477566.1"/>
    </source>
</evidence>
<dbReference type="Pfam" id="PF00583">
    <property type="entry name" value="Acetyltransf_1"/>
    <property type="match status" value="1"/>
</dbReference>
<dbReference type="RefSeq" id="WP_390226287.1">
    <property type="nucleotide sequence ID" value="NZ_JBHRWN010000002.1"/>
</dbReference>
<keyword evidence="2 4" id="KW-0012">Acyltransferase</keyword>
<organism evidence="4 5">
    <name type="scientific">Halobacterium litoreum</name>
    <dbReference type="NCBI Taxonomy" id="2039234"/>
    <lineage>
        <taxon>Archaea</taxon>
        <taxon>Methanobacteriati</taxon>
        <taxon>Methanobacteriota</taxon>
        <taxon>Stenosarchaea group</taxon>
        <taxon>Halobacteria</taxon>
        <taxon>Halobacteriales</taxon>
        <taxon>Halobacteriaceae</taxon>
        <taxon>Halobacterium</taxon>
    </lineage>
</organism>